<evidence type="ECO:0000256" key="1">
    <source>
        <dbReference type="SAM" id="MobiDB-lite"/>
    </source>
</evidence>
<feature type="region of interest" description="Disordered" evidence="1">
    <location>
        <begin position="1"/>
        <end position="57"/>
    </location>
</feature>
<protein>
    <submittedName>
        <fullName evidence="2">Uncharacterized protein</fullName>
    </submittedName>
</protein>
<comment type="caution">
    <text evidence="2">The sequence shown here is derived from an EMBL/GenBank/DDBJ whole genome shotgun (WGS) entry which is preliminary data.</text>
</comment>
<accession>A0AAV6VWE5</accession>
<proteinExistence type="predicted"/>
<dbReference type="Proteomes" id="UP000827092">
    <property type="component" value="Unassembled WGS sequence"/>
</dbReference>
<evidence type="ECO:0000313" key="3">
    <source>
        <dbReference type="Proteomes" id="UP000827092"/>
    </source>
</evidence>
<sequence length="89" mass="9900">MLSISSIAPLLGIRNNSKSSSRHPKHRGSQSKHNRHRETLQSPQSSRCQAGETTPEADTFLTPIQAFSDPTFVVALMNGLRMTEVTMHR</sequence>
<evidence type="ECO:0000313" key="2">
    <source>
        <dbReference type="EMBL" id="KAG8199796.1"/>
    </source>
</evidence>
<feature type="compositionally biased region" description="Basic residues" evidence="1">
    <location>
        <begin position="20"/>
        <end position="36"/>
    </location>
</feature>
<feature type="compositionally biased region" description="Polar residues" evidence="1">
    <location>
        <begin position="40"/>
        <end position="52"/>
    </location>
</feature>
<reference evidence="2 3" key="1">
    <citation type="journal article" date="2022" name="Nat. Ecol. Evol.">
        <title>A masculinizing supergene underlies an exaggerated male reproductive morph in a spider.</title>
        <authorList>
            <person name="Hendrickx F."/>
            <person name="De Corte Z."/>
            <person name="Sonet G."/>
            <person name="Van Belleghem S.M."/>
            <person name="Kostlbacher S."/>
            <person name="Vangestel C."/>
        </authorList>
    </citation>
    <scope>NUCLEOTIDE SEQUENCE [LARGE SCALE GENOMIC DNA]</scope>
    <source>
        <strain evidence="2">W744_W776</strain>
    </source>
</reference>
<dbReference type="EMBL" id="JAFNEN010000024">
    <property type="protein sequence ID" value="KAG8199796.1"/>
    <property type="molecule type" value="Genomic_DNA"/>
</dbReference>
<dbReference type="AlphaFoldDB" id="A0AAV6VWE5"/>
<keyword evidence="3" id="KW-1185">Reference proteome</keyword>
<gene>
    <name evidence="2" type="ORF">JTE90_000889</name>
</gene>
<organism evidence="2 3">
    <name type="scientific">Oedothorax gibbosus</name>
    <dbReference type="NCBI Taxonomy" id="931172"/>
    <lineage>
        <taxon>Eukaryota</taxon>
        <taxon>Metazoa</taxon>
        <taxon>Ecdysozoa</taxon>
        <taxon>Arthropoda</taxon>
        <taxon>Chelicerata</taxon>
        <taxon>Arachnida</taxon>
        <taxon>Araneae</taxon>
        <taxon>Araneomorphae</taxon>
        <taxon>Entelegynae</taxon>
        <taxon>Araneoidea</taxon>
        <taxon>Linyphiidae</taxon>
        <taxon>Erigoninae</taxon>
        <taxon>Oedothorax</taxon>
    </lineage>
</organism>
<name>A0AAV6VWE5_9ARAC</name>